<accession>A0A2R6QEK6</accession>
<reference evidence="1 2" key="1">
    <citation type="submission" date="2018-02" db="EMBL/GenBank/DDBJ databases">
        <title>Genome sequence of the basidiomycete white-rot fungus Phlebia centrifuga.</title>
        <authorList>
            <person name="Granchi Z."/>
            <person name="Peng M."/>
            <person name="de Vries R.P."/>
            <person name="Hilden K."/>
            <person name="Makela M.R."/>
            <person name="Grigoriev I."/>
            <person name="Riley R."/>
        </authorList>
    </citation>
    <scope>NUCLEOTIDE SEQUENCE [LARGE SCALE GENOMIC DNA]</scope>
    <source>
        <strain evidence="1 2">FBCC195</strain>
    </source>
</reference>
<comment type="caution">
    <text evidence="1">The sequence shown here is derived from an EMBL/GenBank/DDBJ whole genome shotgun (WGS) entry which is preliminary data.</text>
</comment>
<proteinExistence type="predicted"/>
<dbReference type="Proteomes" id="UP000186601">
    <property type="component" value="Unassembled WGS sequence"/>
</dbReference>
<sequence>MPYSFQAIYYVTKYPEEHNNDLNDLLNSACINIGAFCRPIFGRVAGVKVANDLD</sequence>
<dbReference type="AlphaFoldDB" id="A0A2R6QEK6"/>
<protein>
    <submittedName>
        <fullName evidence="1">Uncharacterized protein</fullName>
    </submittedName>
</protein>
<keyword evidence="2" id="KW-1185">Reference proteome</keyword>
<evidence type="ECO:0000313" key="2">
    <source>
        <dbReference type="Proteomes" id="UP000186601"/>
    </source>
</evidence>
<name>A0A2R6QEK6_9APHY</name>
<evidence type="ECO:0000313" key="1">
    <source>
        <dbReference type="EMBL" id="PSS06567.1"/>
    </source>
</evidence>
<dbReference type="EMBL" id="MLYV02000360">
    <property type="protein sequence ID" value="PSS06567.1"/>
    <property type="molecule type" value="Genomic_DNA"/>
</dbReference>
<gene>
    <name evidence="1" type="ORF">PHLCEN_2v3625</name>
</gene>
<organism evidence="1 2">
    <name type="scientific">Hermanssonia centrifuga</name>
    <dbReference type="NCBI Taxonomy" id="98765"/>
    <lineage>
        <taxon>Eukaryota</taxon>
        <taxon>Fungi</taxon>
        <taxon>Dikarya</taxon>
        <taxon>Basidiomycota</taxon>
        <taxon>Agaricomycotina</taxon>
        <taxon>Agaricomycetes</taxon>
        <taxon>Polyporales</taxon>
        <taxon>Meruliaceae</taxon>
        <taxon>Hermanssonia</taxon>
    </lineage>
</organism>